<proteinExistence type="predicted"/>
<keyword evidence="1" id="KW-0472">Membrane</keyword>
<dbReference type="AlphaFoldDB" id="A0A4S3M834"/>
<evidence type="ECO:0000313" key="2">
    <source>
        <dbReference type="EMBL" id="THD72816.1"/>
    </source>
</evidence>
<comment type="caution">
    <text evidence="2">The sequence shown here is derived from an EMBL/GenBank/DDBJ whole genome shotgun (WGS) entry which is preliminary data.</text>
</comment>
<feature type="transmembrane region" description="Helical" evidence="1">
    <location>
        <begin position="108"/>
        <end position="126"/>
    </location>
</feature>
<gene>
    <name evidence="2" type="ORF">E7681_12870</name>
</gene>
<sequence length="342" mass="37104">MTALRKYQRIEASGLWRPAPDAQRREVIVSIGDATLVITDMKEQPLAHWSLAAVERANPGETPAIYHPDGDPDETLELTQDESEMIQAIEKLRQAIGRTRAKPGRLRLVILGSVMATVLALAVFWLPGAMLNHAVRVVPTVKRAELGERLLVHAQRVTGQACATQSSDGSLKHLASRIKLPRVQANRIIVMRSGVSETVLLPGRILLISRRLIEEYEDPSVAAGFIVAELVRARTADPLKQLLEAGGFLDTLHLLTTGTLPDEALAAYAETILAVPRAPLTDAALLAGFAEAKLSSTPYAYALDVSGEATVGLIEADPMREQQVPTILSDADWVRLQEICSG</sequence>
<reference evidence="2 3" key="1">
    <citation type="submission" date="2019-04" db="EMBL/GenBank/DDBJ databases">
        <title>Draft genome sequence of Youngimonas vesicularis.</title>
        <authorList>
            <person name="Hameed A."/>
        </authorList>
    </citation>
    <scope>NUCLEOTIDE SEQUENCE [LARGE SCALE GENOMIC DNA]</scope>
    <source>
        <strain evidence="2 3">CC-AMW-E</strain>
    </source>
</reference>
<dbReference type="RefSeq" id="WP_136339713.1">
    <property type="nucleotide sequence ID" value="NZ_SSMD01000006.1"/>
</dbReference>
<keyword evidence="3" id="KW-1185">Reference proteome</keyword>
<dbReference type="OrthoDB" id="7822309at2"/>
<keyword evidence="1" id="KW-1133">Transmembrane helix</keyword>
<name>A0A4S3M834_9RHOB</name>
<evidence type="ECO:0000256" key="1">
    <source>
        <dbReference type="SAM" id="Phobius"/>
    </source>
</evidence>
<accession>A0A4S3M834</accession>
<dbReference type="Proteomes" id="UP000306113">
    <property type="component" value="Unassembled WGS sequence"/>
</dbReference>
<dbReference type="EMBL" id="SSMD01000006">
    <property type="protein sequence ID" value="THD72816.1"/>
    <property type="molecule type" value="Genomic_DNA"/>
</dbReference>
<evidence type="ECO:0000313" key="3">
    <source>
        <dbReference type="Proteomes" id="UP000306113"/>
    </source>
</evidence>
<keyword evidence="1" id="KW-0812">Transmembrane</keyword>
<organism evidence="2 3">
    <name type="scientific">Thalassobius vesicularis</name>
    <dbReference type="NCBI Taxonomy" id="1294297"/>
    <lineage>
        <taxon>Bacteria</taxon>
        <taxon>Pseudomonadati</taxon>
        <taxon>Pseudomonadota</taxon>
        <taxon>Alphaproteobacteria</taxon>
        <taxon>Rhodobacterales</taxon>
        <taxon>Roseobacteraceae</taxon>
        <taxon>Thalassovita</taxon>
    </lineage>
</organism>
<protein>
    <submittedName>
        <fullName evidence="2">Uncharacterized protein</fullName>
    </submittedName>
</protein>